<evidence type="ECO:0000256" key="1">
    <source>
        <dbReference type="ARBA" id="ARBA00004141"/>
    </source>
</evidence>
<gene>
    <name evidence="7" type="ORF">Enr8_30110</name>
</gene>
<keyword evidence="8" id="KW-1185">Reference proteome</keyword>
<protein>
    <recommendedName>
        <fullName evidence="9">DUF423 domain-containing protein</fullName>
    </recommendedName>
</protein>
<evidence type="ECO:0000256" key="6">
    <source>
        <dbReference type="SAM" id="Phobius"/>
    </source>
</evidence>
<dbReference type="PANTHER" id="PTHR43461:SF1">
    <property type="entry name" value="TRANSMEMBRANE PROTEIN 256"/>
    <property type="match status" value="1"/>
</dbReference>
<dbReference type="EMBL" id="SJPF01000003">
    <property type="protein sequence ID" value="TWT33186.1"/>
    <property type="molecule type" value="Genomic_DNA"/>
</dbReference>
<comment type="subcellular location">
    <subcellularLocation>
        <location evidence="1">Membrane</location>
        <topology evidence="1">Multi-pass membrane protein</topology>
    </subcellularLocation>
</comment>
<organism evidence="7 8">
    <name type="scientific">Blastopirellula retiformator</name>
    <dbReference type="NCBI Taxonomy" id="2527970"/>
    <lineage>
        <taxon>Bacteria</taxon>
        <taxon>Pseudomonadati</taxon>
        <taxon>Planctomycetota</taxon>
        <taxon>Planctomycetia</taxon>
        <taxon>Pirellulales</taxon>
        <taxon>Pirellulaceae</taxon>
        <taxon>Blastopirellula</taxon>
    </lineage>
</organism>
<sequence>MAKLVLVLAAICGLTGVAAGAMGDHALKSHLKEMGVADIQPSVERLEIGVRYQMFHATALIGVGVLLLASDRGRIAASIAALCFVIGVVLFSGGLYFMAFTQNDSLVMLVPIGGTTYMIGWGALLIAGLQARPHGMDEE</sequence>
<keyword evidence="4 6" id="KW-1133">Transmembrane helix</keyword>
<evidence type="ECO:0000256" key="3">
    <source>
        <dbReference type="ARBA" id="ARBA00022692"/>
    </source>
</evidence>
<evidence type="ECO:0000313" key="7">
    <source>
        <dbReference type="EMBL" id="TWT33186.1"/>
    </source>
</evidence>
<evidence type="ECO:0000256" key="4">
    <source>
        <dbReference type="ARBA" id="ARBA00022989"/>
    </source>
</evidence>
<comment type="caution">
    <text evidence="7">The sequence shown here is derived from an EMBL/GenBank/DDBJ whole genome shotgun (WGS) entry which is preliminary data.</text>
</comment>
<feature type="transmembrane region" description="Helical" evidence="6">
    <location>
        <begin position="106"/>
        <end position="129"/>
    </location>
</feature>
<dbReference type="RefSeq" id="WP_146432822.1">
    <property type="nucleotide sequence ID" value="NZ_SJPF01000003.1"/>
</dbReference>
<dbReference type="OrthoDB" id="9802121at2"/>
<evidence type="ECO:0000256" key="2">
    <source>
        <dbReference type="ARBA" id="ARBA00009694"/>
    </source>
</evidence>
<accession>A0A5C5V3N9</accession>
<evidence type="ECO:0008006" key="9">
    <source>
        <dbReference type="Google" id="ProtNLM"/>
    </source>
</evidence>
<evidence type="ECO:0000256" key="5">
    <source>
        <dbReference type="ARBA" id="ARBA00023136"/>
    </source>
</evidence>
<name>A0A5C5V3N9_9BACT</name>
<comment type="similarity">
    <text evidence="2">Belongs to the UPF0382 family.</text>
</comment>
<keyword evidence="3 6" id="KW-0812">Transmembrane</keyword>
<dbReference type="PANTHER" id="PTHR43461">
    <property type="entry name" value="TRANSMEMBRANE PROTEIN 256"/>
    <property type="match status" value="1"/>
</dbReference>
<feature type="transmembrane region" description="Helical" evidence="6">
    <location>
        <begin position="76"/>
        <end position="100"/>
    </location>
</feature>
<dbReference type="AlphaFoldDB" id="A0A5C5V3N9"/>
<evidence type="ECO:0000313" key="8">
    <source>
        <dbReference type="Proteomes" id="UP000318878"/>
    </source>
</evidence>
<dbReference type="GO" id="GO:0005886">
    <property type="term" value="C:plasma membrane"/>
    <property type="evidence" value="ECO:0007669"/>
    <property type="project" value="TreeGrafter"/>
</dbReference>
<dbReference type="InterPro" id="IPR006696">
    <property type="entry name" value="DUF423"/>
</dbReference>
<keyword evidence="5 6" id="KW-0472">Membrane</keyword>
<dbReference type="Pfam" id="PF04241">
    <property type="entry name" value="DUF423"/>
    <property type="match status" value="1"/>
</dbReference>
<reference evidence="7 8" key="1">
    <citation type="submission" date="2019-02" db="EMBL/GenBank/DDBJ databases">
        <title>Deep-cultivation of Planctomycetes and their phenomic and genomic characterization uncovers novel biology.</title>
        <authorList>
            <person name="Wiegand S."/>
            <person name="Jogler M."/>
            <person name="Boedeker C."/>
            <person name="Pinto D."/>
            <person name="Vollmers J."/>
            <person name="Rivas-Marin E."/>
            <person name="Kohn T."/>
            <person name="Peeters S.H."/>
            <person name="Heuer A."/>
            <person name="Rast P."/>
            <person name="Oberbeckmann S."/>
            <person name="Bunk B."/>
            <person name="Jeske O."/>
            <person name="Meyerdierks A."/>
            <person name="Storesund J.E."/>
            <person name="Kallscheuer N."/>
            <person name="Luecker S."/>
            <person name="Lage O.M."/>
            <person name="Pohl T."/>
            <person name="Merkel B.J."/>
            <person name="Hornburger P."/>
            <person name="Mueller R.-W."/>
            <person name="Bruemmer F."/>
            <person name="Labrenz M."/>
            <person name="Spormann A.M."/>
            <person name="Op Den Camp H."/>
            <person name="Overmann J."/>
            <person name="Amann R."/>
            <person name="Jetten M.S.M."/>
            <person name="Mascher T."/>
            <person name="Medema M.H."/>
            <person name="Devos D.P."/>
            <person name="Kaster A.-K."/>
            <person name="Ovreas L."/>
            <person name="Rohde M."/>
            <person name="Galperin M.Y."/>
            <person name="Jogler C."/>
        </authorList>
    </citation>
    <scope>NUCLEOTIDE SEQUENCE [LARGE SCALE GENOMIC DNA]</scope>
    <source>
        <strain evidence="7 8">Enr8</strain>
    </source>
</reference>
<proteinExistence type="inferred from homology"/>
<dbReference type="Proteomes" id="UP000318878">
    <property type="component" value="Unassembled WGS sequence"/>
</dbReference>
<feature type="transmembrane region" description="Helical" evidence="6">
    <location>
        <begin position="50"/>
        <end position="69"/>
    </location>
</feature>